<evidence type="ECO:0000313" key="3">
    <source>
        <dbReference type="Proteomes" id="UP000719412"/>
    </source>
</evidence>
<evidence type="ECO:0000313" key="2">
    <source>
        <dbReference type="EMBL" id="KAH0810912.1"/>
    </source>
</evidence>
<feature type="region of interest" description="Disordered" evidence="1">
    <location>
        <begin position="110"/>
        <end position="133"/>
    </location>
</feature>
<dbReference type="EMBL" id="JABDTM020027176">
    <property type="protein sequence ID" value="KAH0810912.1"/>
    <property type="molecule type" value="Genomic_DNA"/>
</dbReference>
<dbReference type="Proteomes" id="UP000719412">
    <property type="component" value="Unassembled WGS sequence"/>
</dbReference>
<sequence length="184" mass="19736">MGSALTDAGVPPNPVRVAGHAEGIVDLGVRERRPEIMDDRDEIPSAERNGLAIRLLEGPANREKEGGLLKSGSALANGRGYERRGGFAPPSRPYAQNLIAGPVRKNNPMLNPGPQAEAPANEGAARVGGEPPSFQYPHCDRVLTTASGRGLHVRRAHLAEFNNAINIERVHAQWSLEEKFDGEA</sequence>
<proteinExistence type="predicted"/>
<protein>
    <submittedName>
        <fullName evidence="2">Uncharacterized protein</fullName>
    </submittedName>
</protein>
<evidence type="ECO:0000256" key="1">
    <source>
        <dbReference type="SAM" id="MobiDB-lite"/>
    </source>
</evidence>
<reference evidence="2" key="2">
    <citation type="submission" date="2021-08" db="EMBL/GenBank/DDBJ databases">
        <authorList>
            <person name="Eriksson T."/>
        </authorList>
    </citation>
    <scope>NUCLEOTIDE SEQUENCE</scope>
    <source>
        <strain evidence="2">Stoneville</strain>
        <tissue evidence="2">Whole head</tissue>
    </source>
</reference>
<reference evidence="2" key="1">
    <citation type="journal article" date="2020" name="J Insects Food Feed">
        <title>The yellow mealworm (Tenebrio molitor) genome: a resource for the emerging insects as food and feed industry.</title>
        <authorList>
            <person name="Eriksson T."/>
            <person name="Andere A."/>
            <person name="Kelstrup H."/>
            <person name="Emery V."/>
            <person name="Picard C."/>
        </authorList>
    </citation>
    <scope>NUCLEOTIDE SEQUENCE</scope>
    <source>
        <strain evidence="2">Stoneville</strain>
        <tissue evidence="2">Whole head</tissue>
    </source>
</reference>
<accession>A0A8J6HAM8</accession>
<keyword evidence="3" id="KW-1185">Reference proteome</keyword>
<dbReference type="AlphaFoldDB" id="A0A8J6HAM8"/>
<organism evidence="2 3">
    <name type="scientific">Tenebrio molitor</name>
    <name type="common">Yellow mealworm beetle</name>
    <dbReference type="NCBI Taxonomy" id="7067"/>
    <lineage>
        <taxon>Eukaryota</taxon>
        <taxon>Metazoa</taxon>
        <taxon>Ecdysozoa</taxon>
        <taxon>Arthropoda</taxon>
        <taxon>Hexapoda</taxon>
        <taxon>Insecta</taxon>
        <taxon>Pterygota</taxon>
        <taxon>Neoptera</taxon>
        <taxon>Endopterygota</taxon>
        <taxon>Coleoptera</taxon>
        <taxon>Polyphaga</taxon>
        <taxon>Cucujiformia</taxon>
        <taxon>Tenebrionidae</taxon>
        <taxon>Tenebrio</taxon>
    </lineage>
</organism>
<name>A0A8J6HAM8_TENMO</name>
<gene>
    <name evidence="2" type="ORF">GEV33_011879</name>
</gene>
<comment type="caution">
    <text evidence="2">The sequence shown here is derived from an EMBL/GenBank/DDBJ whole genome shotgun (WGS) entry which is preliminary data.</text>
</comment>